<protein>
    <submittedName>
        <fullName evidence="1">Uncharacterized protein</fullName>
    </submittedName>
</protein>
<sequence>MPADSFVSPLTLTACGGHRAGCPAGGGANINAQTEETALLGPTSSWAAQHPELNTCWLQEHESEGDRTPLMKVKKDQCLVIICIRLLCCIRKFCHTVARKEIH</sequence>
<proteinExistence type="predicted"/>
<dbReference type="EMBL" id="JAGTTL010000020">
    <property type="protein sequence ID" value="KAK6307399.1"/>
    <property type="molecule type" value="Genomic_DNA"/>
</dbReference>
<organism evidence="1 2">
    <name type="scientific">Coregonus suidteri</name>
    <dbReference type="NCBI Taxonomy" id="861788"/>
    <lineage>
        <taxon>Eukaryota</taxon>
        <taxon>Metazoa</taxon>
        <taxon>Chordata</taxon>
        <taxon>Craniata</taxon>
        <taxon>Vertebrata</taxon>
        <taxon>Euteleostomi</taxon>
        <taxon>Actinopterygii</taxon>
        <taxon>Neopterygii</taxon>
        <taxon>Teleostei</taxon>
        <taxon>Protacanthopterygii</taxon>
        <taxon>Salmoniformes</taxon>
        <taxon>Salmonidae</taxon>
        <taxon>Coregoninae</taxon>
        <taxon>Coregonus</taxon>
    </lineage>
</organism>
<dbReference type="AlphaFoldDB" id="A0AAN8QIS6"/>
<name>A0AAN8QIS6_9TELE</name>
<reference evidence="1 2" key="1">
    <citation type="submission" date="2021-04" db="EMBL/GenBank/DDBJ databases">
        <authorList>
            <person name="De Guttry C."/>
            <person name="Zahm M."/>
            <person name="Klopp C."/>
            <person name="Cabau C."/>
            <person name="Louis A."/>
            <person name="Berthelot C."/>
            <person name="Parey E."/>
            <person name="Roest Crollius H."/>
            <person name="Montfort J."/>
            <person name="Robinson-Rechavi M."/>
            <person name="Bucao C."/>
            <person name="Bouchez O."/>
            <person name="Gislard M."/>
            <person name="Lluch J."/>
            <person name="Milhes M."/>
            <person name="Lampietro C."/>
            <person name="Lopez Roques C."/>
            <person name="Donnadieu C."/>
            <person name="Braasch I."/>
            <person name="Desvignes T."/>
            <person name="Postlethwait J."/>
            <person name="Bobe J."/>
            <person name="Wedekind C."/>
            <person name="Guiguen Y."/>
        </authorList>
    </citation>
    <scope>NUCLEOTIDE SEQUENCE [LARGE SCALE GENOMIC DNA]</scope>
    <source>
        <strain evidence="1">Cs_M1</strain>
        <tissue evidence="1">Blood</tissue>
    </source>
</reference>
<gene>
    <name evidence="1" type="ORF">J4Q44_G00225470</name>
</gene>
<evidence type="ECO:0000313" key="1">
    <source>
        <dbReference type="EMBL" id="KAK6307399.1"/>
    </source>
</evidence>
<keyword evidence="2" id="KW-1185">Reference proteome</keyword>
<dbReference type="Proteomes" id="UP001356427">
    <property type="component" value="Unassembled WGS sequence"/>
</dbReference>
<accession>A0AAN8QIS6</accession>
<comment type="caution">
    <text evidence="1">The sequence shown here is derived from an EMBL/GenBank/DDBJ whole genome shotgun (WGS) entry which is preliminary data.</text>
</comment>
<evidence type="ECO:0000313" key="2">
    <source>
        <dbReference type="Proteomes" id="UP001356427"/>
    </source>
</evidence>